<gene>
    <name evidence="1" type="ORF">LCGC14_2392430</name>
</gene>
<dbReference type="AlphaFoldDB" id="A0A0F9ESC7"/>
<accession>A0A0F9ESC7</accession>
<reference evidence="1" key="1">
    <citation type="journal article" date="2015" name="Nature">
        <title>Complex archaea that bridge the gap between prokaryotes and eukaryotes.</title>
        <authorList>
            <person name="Spang A."/>
            <person name="Saw J.H."/>
            <person name="Jorgensen S.L."/>
            <person name="Zaremba-Niedzwiedzka K."/>
            <person name="Martijn J."/>
            <person name="Lind A.E."/>
            <person name="van Eijk R."/>
            <person name="Schleper C."/>
            <person name="Guy L."/>
            <person name="Ettema T.J."/>
        </authorList>
    </citation>
    <scope>NUCLEOTIDE SEQUENCE</scope>
</reference>
<protein>
    <submittedName>
        <fullName evidence="1">Uncharacterized protein</fullName>
    </submittedName>
</protein>
<proteinExistence type="predicted"/>
<sequence length="29" mass="3426">MKKKYILDVTCGTRSIWKNKNHPAVLYCD</sequence>
<feature type="non-terminal residue" evidence="1">
    <location>
        <position position="29"/>
    </location>
</feature>
<comment type="caution">
    <text evidence="1">The sequence shown here is derived from an EMBL/GenBank/DDBJ whole genome shotgun (WGS) entry which is preliminary data.</text>
</comment>
<name>A0A0F9ESC7_9ZZZZ</name>
<organism evidence="1">
    <name type="scientific">marine sediment metagenome</name>
    <dbReference type="NCBI Taxonomy" id="412755"/>
    <lineage>
        <taxon>unclassified sequences</taxon>
        <taxon>metagenomes</taxon>
        <taxon>ecological metagenomes</taxon>
    </lineage>
</organism>
<evidence type="ECO:0000313" key="1">
    <source>
        <dbReference type="EMBL" id="KKL26728.1"/>
    </source>
</evidence>
<dbReference type="EMBL" id="LAZR01035732">
    <property type="protein sequence ID" value="KKL26728.1"/>
    <property type="molecule type" value="Genomic_DNA"/>
</dbReference>